<dbReference type="EMBL" id="RRGJ01000022">
    <property type="protein sequence ID" value="TJQ12646.1"/>
    <property type="molecule type" value="Genomic_DNA"/>
</dbReference>
<organism evidence="1 2">
    <name type="scientific">Escherichia coli</name>
    <dbReference type="NCBI Taxonomy" id="562"/>
    <lineage>
        <taxon>Bacteria</taxon>
        <taxon>Pseudomonadati</taxon>
        <taxon>Pseudomonadota</taxon>
        <taxon>Gammaproteobacteria</taxon>
        <taxon>Enterobacterales</taxon>
        <taxon>Enterobacteriaceae</taxon>
        <taxon>Escherichia</taxon>
    </lineage>
</organism>
<evidence type="ECO:0000313" key="2">
    <source>
        <dbReference type="Proteomes" id="UP000309937"/>
    </source>
</evidence>
<comment type="caution">
    <text evidence="1">The sequence shown here is derived from an EMBL/GenBank/DDBJ whole genome shotgun (WGS) entry which is preliminary data.</text>
</comment>
<accession>A0A0L7AII5</accession>
<dbReference type="RefSeq" id="WP_000705806.1">
    <property type="nucleotide sequence ID" value="NZ_BDPN01000007.1"/>
</dbReference>
<gene>
    <name evidence="1" type="ORF">C9Z68_15685</name>
</gene>
<dbReference type="Proteomes" id="UP000309937">
    <property type="component" value="Unassembled WGS sequence"/>
</dbReference>
<dbReference type="AlphaFoldDB" id="A0A0L7AII5"/>
<protein>
    <submittedName>
        <fullName evidence="1">Uncharacterized protein</fullName>
    </submittedName>
</protein>
<proteinExistence type="predicted"/>
<sequence>MKITVEQPSARELVDRSRVLVHVMLEHPDDIGPNYALLLILADQLQLLRDAFEEDEVRRLRDEKLPQ</sequence>
<name>A0A0L7AII5_ECOLX</name>
<evidence type="ECO:0000313" key="1">
    <source>
        <dbReference type="EMBL" id="TJQ12646.1"/>
    </source>
</evidence>
<reference evidence="1 2" key="1">
    <citation type="submission" date="2018-12" db="EMBL/GenBank/DDBJ databases">
        <title>Food and Water Safety Consortium.</title>
        <authorList>
            <person name="Tyson S."/>
            <person name="Peterson C.-L."/>
            <person name="Olson A."/>
            <person name="Tyler S."/>
            <person name="Cabral J."/>
            <person name="Lynch T."/>
            <person name="Knox N."/>
            <person name="Van Domselaar G."/>
            <person name="Graham M."/>
        </authorList>
    </citation>
    <scope>NUCLEOTIDE SEQUENCE [LARGE SCALE GENOMIC DNA]</scope>
    <source>
        <strain evidence="1 2">FWSEC0118</strain>
    </source>
</reference>